<dbReference type="Proteomes" id="UP000583454">
    <property type="component" value="Unassembled WGS sequence"/>
</dbReference>
<dbReference type="Pfam" id="PF07372">
    <property type="entry name" value="DUF1491"/>
    <property type="match status" value="1"/>
</dbReference>
<gene>
    <name evidence="1" type="ORF">HNR00_001984</name>
</gene>
<protein>
    <recommendedName>
        <fullName evidence="3">DUF1491 family protein</fullName>
    </recommendedName>
</protein>
<evidence type="ECO:0000313" key="2">
    <source>
        <dbReference type="Proteomes" id="UP000583454"/>
    </source>
</evidence>
<comment type="caution">
    <text evidence="1">The sequence shown here is derived from an EMBL/GenBank/DDBJ whole genome shotgun (WGS) entry which is preliminary data.</text>
</comment>
<evidence type="ECO:0008006" key="3">
    <source>
        <dbReference type="Google" id="ProtNLM"/>
    </source>
</evidence>
<dbReference type="EMBL" id="JACHOP010000006">
    <property type="protein sequence ID" value="MBB5757273.1"/>
    <property type="molecule type" value="Genomic_DNA"/>
</dbReference>
<sequence length="113" mass="12679">MPRLRSDFWVSAHLRRLNGEGVPAVLRRRGAAEAGAIFVKVDRLDGTADLFGPAPQALITEAEDGERRFGPLLSAVPSYEVEERLTRELRFDSDLWIVEIDDARDRHALPLAE</sequence>
<name>A0A840ZKB9_9HYPH</name>
<dbReference type="AlphaFoldDB" id="A0A840ZKB9"/>
<proteinExistence type="predicted"/>
<organism evidence="1 2">
    <name type="scientific">Methylorubrum rhodinum</name>
    <dbReference type="NCBI Taxonomy" id="29428"/>
    <lineage>
        <taxon>Bacteria</taxon>
        <taxon>Pseudomonadati</taxon>
        <taxon>Pseudomonadota</taxon>
        <taxon>Alphaproteobacteria</taxon>
        <taxon>Hyphomicrobiales</taxon>
        <taxon>Methylobacteriaceae</taxon>
        <taxon>Methylorubrum</taxon>
    </lineage>
</organism>
<keyword evidence="2" id="KW-1185">Reference proteome</keyword>
<reference evidence="1 2" key="1">
    <citation type="submission" date="2020-08" db="EMBL/GenBank/DDBJ databases">
        <title>Genomic Encyclopedia of Type Strains, Phase IV (KMG-IV): sequencing the most valuable type-strain genomes for metagenomic binning, comparative biology and taxonomic classification.</title>
        <authorList>
            <person name="Goeker M."/>
        </authorList>
    </citation>
    <scope>NUCLEOTIDE SEQUENCE [LARGE SCALE GENOMIC DNA]</scope>
    <source>
        <strain evidence="1 2">DSM 2163</strain>
    </source>
</reference>
<dbReference type="RefSeq" id="WP_183568610.1">
    <property type="nucleotide sequence ID" value="NZ_JACHOP010000006.1"/>
</dbReference>
<dbReference type="Gene3D" id="3.40.1530.20">
    <property type="entry name" value="Protein of unknown function (DUF1491)"/>
    <property type="match status" value="1"/>
</dbReference>
<evidence type="ECO:0000313" key="1">
    <source>
        <dbReference type="EMBL" id="MBB5757273.1"/>
    </source>
</evidence>
<dbReference type="InterPro" id="IPR009964">
    <property type="entry name" value="DUF1491"/>
</dbReference>
<accession>A0A840ZKB9</accession>